<name>A0A286DEL1_9GAMM</name>
<dbReference type="OrthoDB" id="5987313at2"/>
<dbReference type="Proteomes" id="UP000219374">
    <property type="component" value="Unassembled WGS sequence"/>
</dbReference>
<dbReference type="RefSeq" id="WP_097123409.1">
    <property type="nucleotide sequence ID" value="NZ_OCND01000012.1"/>
</dbReference>
<keyword evidence="3" id="KW-1185">Reference proteome</keyword>
<evidence type="ECO:0000313" key="2">
    <source>
        <dbReference type="EMBL" id="SOD57065.1"/>
    </source>
</evidence>
<evidence type="ECO:0000313" key="3">
    <source>
        <dbReference type="Proteomes" id="UP000219374"/>
    </source>
</evidence>
<dbReference type="EMBL" id="OCND01000012">
    <property type="protein sequence ID" value="SOD57065.1"/>
    <property type="molecule type" value="Genomic_DNA"/>
</dbReference>
<accession>A0A286DEL1</accession>
<reference evidence="2 3" key="1">
    <citation type="submission" date="2017-09" db="EMBL/GenBank/DDBJ databases">
        <authorList>
            <person name="Ehlers B."/>
            <person name="Leendertz F.H."/>
        </authorList>
    </citation>
    <scope>NUCLEOTIDE SEQUENCE [LARGE SCALE GENOMIC DNA]</scope>
    <source>
        <strain evidence="2 3">CGMCC 1.10978</strain>
    </source>
</reference>
<evidence type="ECO:0000256" key="1">
    <source>
        <dbReference type="SAM" id="MobiDB-lite"/>
    </source>
</evidence>
<feature type="region of interest" description="Disordered" evidence="1">
    <location>
        <begin position="34"/>
        <end position="64"/>
    </location>
</feature>
<dbReference type="AlphaFoldDB" id="A0A286DEL1"/>
<protein>
    <submittedName>
        <fullName evidence="2">Uncharacterized protein</fullName>
    </submittedName>
</protein>
<gene>
    <name evidence="2" type="ORF">SAMN06296416_1123</name>
</gene>
<organism evidence="2 3">
    <name type="scientific">Pseudoxanthomonas wuyuanensis</name>
    <dbReference type="NCBI Taxonomy" id="1073196"/>
    <lineage>
        <taxon>Bacteria</taxon>
        <taxon>Pseudomonadati</taxon>
        <taxon>Pseudomonadota</taxon>
        <taxon>Gammaproteobacteria</taxon>
        <taxon>Lysobacterales</taxon>
        <taxon>Lysobacteraceae</taxon>
        <taxon>Pseudoxanthomonas</taxon>
    </lineage>
</organism>
<proteinExistence type="predicted"/>
<sequence>MGSESKKAWWRQLGAISQGMLFLDGHIATAQAAAEIRPQQESSAIADGSGGRRRSPQPAQDGYAKRVREMTALSLFR</sequence>